<dbReference type="RefSeq" id="WP_014737826.1">
    <property type="nucleotide sequence ID" value="NC_017954.1"/>
</dbReference>
<dbReference type="InParanoid" id="I3TFN8"/>
<dbReference type="Proteomes" id="UP000005270">
    <property type="component" value="Chromosome"/>
</dbReference>
<dbReference type="KEGG" id="thg:TCELL_1153"/>
<dbReference type="HOGENOM" id="CLU_2420198_0_0_2"/>
<proteinExistence type="predicted"/>
<dbReference type="STRING" id="1184251.TCELL_1153"/>
<dbReference type="EMBL" id="CP003531">
    <property type="protein sequence ID" value="AFK51576.1"/>
    <property type="molecule type" value="Genomic_DNA"/>
</dbReference>
<dbReference type="GeneID" id="13013472"/>
<protein>
    <submittedName>
        <fullName evidence="1">Uncharacterized protein</fullName>
    </submittedName>
</protein>
<evidence type="ECO:0000313" key="1">
    <source>
        <dbReference type="EMBL" id="AFK51576.1"/>
    </source>
</evidence>
<reference evidence="1 2" key="1">
    <citation type="journal article" date="2012" name="J. Bacteriol.">
        <title>Complete genome sequence of the hyperthermophilic cellulolytic Crenarchaeon 'Thermogladius cellulolyticus' 1633.</title>
        <authorList>
            <person name="Mardanov A.V."/>
            <person name="Kochetkova T.V."/>
            <person name="Beletsky A.V."/>
            <person name="Bonch-Osmolovskaya E.A."/>
            <person name="Ravin N.V."/>
            <person name="Skryabin K.G."/>
        </authorList>
    </citation>
    <scope>NUCLEOTIDE SEQUENCE [LARGE SCALE GENOMIC DNA]</scope>
    <source>
        <strain evidence="2">DSM 22663 / VKM B-2946 / 1633</strain>
    </source>
</reference>
<gene>
    <name evidence="1" type="ordered locus">TCELL_1153</name>
</gene>
<dbReference type="AlphaFoldDB" id="I3TFN8"/>
<accession>I3TFN8</accession>
<name>I3TFN8_THEC1</name>
<keyword evidence="2" id="KW-1185">Reference proteome</keyword>
<sequence>MPPSKELVEGLVDAGVRYLKRRLGHTELAGVEIKSSKINLFFRVREEKVVKVVINIRKNTIRVYSGAVSLDIGLKRVLQKVLECRGVTGGV</sequence>
<evidence type="ECO:0000313" key="2">
    <source>
        <dbReference type="Proteomes" id="UP000005270"/>
    </source>
</evidence>
<organism evidence="1 2">
    <name type="scientific">Thermogladius calderae (strain DSM 22663 / VKM B-2946 / 1633)</name>
    <dbReference type="NCBI Taxonomy" id="1184251"/>
    <lineage>
        <taxon>Archaea</taxon>
        <taxon>Thermoproteota</taxon>
        <taxon>Thermoprotei</taxon>
        <taxon>Desulfurococcales</taxon>
        <taxon>Desulfurococcaceae</taxon>
        <taxon>Thermogladius</taxon>
    </lineage>
</organism>